<dbReference type="PANTHER" id="PTHR42682:SF4">
    <property type="entry name" value="NADH-UBIQUINONE_PLASTOQUINONE"/>
    <property type="match status" value="1"/>
</dbReference>
<dbReference type="InterPro" id="IPR001750">
    <property type="entry name" value="ND/Mrp_TM"/>
</dbReference>
<evidence type="ECO:0000256" key="2">
    <source>
        <dbReference type="ARBA" id="ARBA00022475"/>
    </source>
</evidence>
<evidence type="ECO:0000256" key="4">
    <source>
        <dbReference type="ARBA" id="ARBA00022989"/>
    </source>
</evidence>
<reference evidence="10 11" key="1">
    <citation type="submission" date="2023-08" db="EMBL/GenBank/DDBJ databases">
        <authorList>
            <person name="Joshi A."/>
            <person name="Thite S."/>
        </authorList>
    </citation>
    <scope>NUCLEOTIDE SEQUENCE [LARGE SCALE GENOMIC DNA]</scope>
    <source>
        <strain evidence="10 11">1E1</strain>
    </source>
</reference>
<keyword evidence="3 7" id="KW-0812">Transmembrane</keyword>
<accession>A0ABT9GLI0</accession>
<feature type="transmembrane region" description="Helical" evidence="8">
    <location>
        <begin position="20"/>
        <end position="37"/>
    </location>
</feature>
<feature type="transmembrane region" description="Helical" evidence="8">
    <location>
        <begin position="201"/>
        <end position="226"/>
    </location>
</feature>
<dbReference type="EMBL" id="JAUZVY010000001">
    <property type="protein sequence ID" value="MDP4527817.1"/>
    <property type="molecule type" value="Genomic_DNA"/>
</dbReference>
<feature type="transmembrane region" description="Helical" evidence="8">
    <location>
        <begin position="335"/>
        <end position="357"/>
    </location>
</feature>
<feature type="transmembrane region" description="Helical" evidence="8">
    <location>
        <begin position="142"/>
        <end position="164"/>
    </location>
</feature>
<comment type="subcellular location">
    <subcellularLocation>
        <location evidence="1">Cell membrane</location>
        <topology evidence="1">Multi-pass membrane protein</topology>
    </subcellularLocation>
    <subcellularLocation>
        <location evidence="7">Membrane</location>
        <topology evidence="7">Multi-pass membrane protein</topology>
    </subcellularLocation>
</comment>
<protein>
    <submittedName>
        <fullName evidence="10">Complex I subunit 5 family protein</fullName>
    </submittedName>
</protein>
<feature type="transmembrane region" description="Helical" evidence="8">
    <location>
        <begin position="377"/>
        <end position="395"/>
    </location>
</feature>
<keyword evidence="5" id="KW-0560">Oxidoreductase</keyword>
<evidence type="ECO:0000256" key="8">
    <source>
        <dbReference type="SAM" id="Phobius"/>
    </source>
</evidence>
<feature type="transmembrane region" description="Helical" evidence="8">
    <location>
        <begin position="265"/>
        <end position="288"/>
    </location>
</feature>
<feature type="transmembrane region" description="Helical" evidence="8">
    <location>
        <begin position="72"/>
        <end position="90"/>
    </location>
</feature>
<evidence type="ECO:0000313" key="11">
    <source>
        <dbReference type="Proteomes" id="UP001236258"/>
    </source>
</evidence>
<keyword evidence="6 8" id="KW-0472">Membrane</keyword>
<feature type="transmembrane region" description="Helical" evidence="8">
    <location>
        <begin position="176"/>
        <end position="195"/>
    </location>
</feature>
<evidence type="ECO:0000259" key="9">
    <source>
        <dbReference type="Pfam" id="PF00361"/>
    </source>
</evidence>
<gene>
    <name evidence="10" type="ORF">Q3O59_02065</name>
</gene>
<sequence>MTEWTLWLWPGASYALPQGPMVFWFGFTLLLWCCAALYSMQTIQSRKRLYWISFVLAMLGNLQLLLAQDVLGFYLGFALMSLSAYGLVIHRGDKTARQAGRLYLQLAILGELLLFAGLLLRVDAAEGALLIANLQTIELTPLTLTLLLLGLGLKAGFFPLHIWLPLAHPAAPVPASAVLSGAMIKAGLLGLWQFLPAQDPLLVSWLPGLALLALGSALFGALIALLHQSSKVVLAYSSVSQMGYMLLALVLYWASPLELQTAAAWLLVGYCCHHALLKSALFLAAGSVNHYRLSSWHGALLLWPLLSLVALPLSSGAMVKYGLKQGVSESSLPALPLLDALLAFGALCTALLALHWLRLAKAQWQLPGPSLPGTASLAWGILVLASLSMPGWFAALRPQWLASLSFSAVLAALWPVALALLLHWGWQRSGWQLAAAWQQPRSPALGWSLWLKAGYQSRSRALPELRLPAWRQSERWLNRRLATESLLPGVCALLLSLLLLLWLLSG</sequence>
<evidence type="ECO:0000256" key="5">
    <source>
        <dbReference type="ARBA" id="ARBA00023002"/>
    </source>
</evidence>
<organism evidence="10 11">
    <name type="scientific">Alkalimonas delamerensis</name>
    <dbReference type="NCBI Taxonomy" id="265981"/>
    <lineage>
        <taxon>Bacteria</taxon>
        <taxon>Pseudomonadati</taxon>
        <taxon>Pseudomonadota</taxon>
        <taxon>Gammaproteobacteria</taxon>
        <taxon>Alkalimonas</taxon>
    </lineage>
</organism>
<feature type="transmembrane region" description="Helical" evidence="8">
    <location>
        <begin position="401"/>
        <end position="422"/>
    </location>
</feature>
<name>A0ABT9GLI0_9GAMM</name>
<keyword evidence="4 8" id="KW-1133">Transmembrane helix</keyword>
<feature type="transmembrane region" description="Helical" evidence="8">
    <location>
        <begin position="102"/>
        <end position="122"/>
    </location>
</feature>
<evidence type="ECO:0000256" key="3">
    <source>
        <dbReference type="ARBA" id="ARBA00022692"/>
    </source>
</evidence>
<dbReference type="RefSeq" id="WP_305944014.1">
    <property type="nucleotide sequence ID" value="NZ_JAUZVY010000001.1"/>
</dbReference>
<dbReference type="InterPro" id="IPR052175">
    <property type="entry name" value="ComplexI-like_HydComp"/>
</dbReference>
<evidence type="ECO:0000256" key="6">
    <source>
        <dbReference type="ARBA" id="ARBA00023136"/>
    </source>
</evidence>
<feature type="transmembrane region" description="Helical" evidence="8">
    <location>
        <begin position="233"/>
        <end position="253"/>
    </location>
</feature>
<dbReference type="PANTHER" id="PTHR42682">
    <property type="entry name" value="HYDROGENASE-4 COMPONENT F"/>
    <property type="match status" value="1"/>
</dbReference>
<evidence type="ECO:0000256" key="1">
    <source>
        <dbReference type="ARBA" id="ARBA00004651"/>
    </source>
</evidence>
<feature type="transmembrane region" description="Helical" evidence="8">
    <location>
        <begin position="300"/>
        <end position="323"/>
    </location>
</feature>
<evidence type="ECO:0000256" key="7">
    <source>
        <dbReference type="RuleBase" id="RU000320"/>
    </source>
</evidence>
<dbReference type="Proteomes" id="UP001236258">
    <property type="component" value="Unassembled WGS sequence"/>
</dbReference>
<keyword evidence="2" id="KW-1003">Cell membrane</keyword>
<feature type="domain" description="NADH:quinone oxidoreductase/Mrp antiporter transmembrane" evidence="9">
    <location>
        <begin position="67"/>
        <end position="292"/>
    </location>
</feature>
<feature type="transmembrane region" description="Helical" evidence="8">
    <location>
        <begin position="485"/>
        <end position="504"/>
    </location>
</feature>
<feature type="transmembrane region" description="Helical" evidence="8">
    <location>
        <begin position="49"/>
        <end position="66"/>
    </location>
</feature>
<comment type="caution">
    <text evidence="10">The sequence shown here is derived from an EMBL/GenBank/DDBJ whole genome shotgun (WGS) entry which is preliminary data.</text>
</comment>
<evidence type="ECO:0000313" key="10">
    <source>
        <dbReference type="EMBL" id="MDP4527817.1"/>
    </source>
</evidence>
<proteinExistence type="predicted"/>
<keyword evidence="11" id="KW-1185">Reference proteome</keyword>
<dbReference type="Pfam" id="PF00361">
    <property type="entry name" value="Proton_antipo_M"/>
    <property type="match status" value="1"/>
</dbReference>